<dbReference type="InterPro" id="IPR043519">
    <property type="entry name" value="NT_sf"/>
</dbReference>
<dbReference type="EMBL" id="CP002623">
    <property type="protein sequence ID" value="AEI92658.1"/>
    <property type="molecule type" value="Genomic_DNA"/>
</dbReference>
<sequence length="271" mass="30452">MSDKSKINTIAAALQDVPEVQALFLSGSHGNGLADAYSDLDFVLVCENGATDAIAAAWREAVSQTGTIVLWWDRTNIPVLINAITEDWMRIDLIILKPEQLASHYQNTLKVVFDPERLYDQLTPQAPSRVRDPDKFLRQVEDFIRILGLLPLAEGRKEYINGVLGVYHLRQLLVDLLVEETNAPHRGGILHLNRLLTDAQQELLISLPPPLPIREGMIAAHLAYAGAFLPRARRQAAELGVVWPDRFEEATWKRLKQTLSLERPYDPQVAV</sequence>
<protein>
    <submittedName>
        <fullName evidence="1">Nucleotidyltransferase-like protein</fullName>
    </submittedName>
</protein>
<keyword evidence="2" id="KW-1185">Reference proteome</keyword>
<evidence type="ECO:0000313" key="2">
    <source>
        <dbReference type="Proteomes" id="UP000001353"/>
    </source>
</evidence>
<dbReference type="AlphaFoldDB" id="F7ZK35"/>
<evidence type="ECO:0000313" key="1">
    <source>
        <dbReference type="EMBL" id="AEI92658.1"/>
    </source>
</evidence>
<name>F7ZK35_ROSLO</name>
<accession>F7ZK35</accession>
<dbReference type="KEGG" id="rli:RLO149_c006300"/>
<dbReference type="SUPFAM" id="SSF81301">
    <property type="entry name" value="Nucleotidyltransferase"/>
    <property type="match status" value="1"/>
</dbReference>
<dbReference type="eggNOG" id="COG1708">
    <property type="taxonomic scope" value="Bacteria"/>
</dbReference>
<reference evidence="1 2" key="1">
    <citation type="journal article" date="2011" name="BMC Genomics">
        <title>Comparative genome analysis and genome-guided physiological analysis of Roseobacter litoralis.</title>
        <authorList>
            <person name="Kalhoefer D."/>
            <person name="Thole S."/>
            <person name="Voget S."/>
            <person name="Lehmann R."/>
            <person name="Liesegang H."/>
            <person name="Wollher A."/>
            <person name="Daniel R."/>
            <person name="Simon M."/>
            <person name="Brinkhoff T."/>
        </authorList>
    </citation>
    <scope>NUCLEOTIDE SEQUENCE [LARGE SCALE GENOMIC DNA]</scope>
    <source>
        <strain evidence="2">ATCC 49566 / DSM 6996 / JCM 21268 / NBRC 15278 / OCh 149</strain>
    </source>
</reference>
<gene>
    <name evidence="1" type="ordered locus">RLO149_c006300</name>
</gene>
<organism evidence="1 2">
    <name type="scientific">Roseobacter litoralis (strain ATCC 49566 / DSM 6996 / JCM 21268 / NBRC 15278 / OCh 149)</name>
    <dbReference type="NCBI Taxonomy" id="391595"/>
    <lineage>
        <taxon>Bacteria</taxon>
        <taxon>Pseudomonadati</taxon>
        <taxon>Pseudomonadota</taxon>
        <taxon>Alphaproteobacteria</taxon>
        <taxon>Rhodobacterales</taxon>
        <taxon>Roseobacteraceae</taxon>
        <taxon>Roseobacter</taxon>
    </lineage>
</organism>
<dbReference type="Proteomes" id="UP000001353">
    <property type="component" value="Chromosome"/>
</dbReference>
<proteinExistence type="predicted"/>
<dbReference type="Gene3D" id="3.30.460.10">
    <property type="entry name" value="Beta Polymerase, domain 2"/>
    <property type="match status" value="1"/>
</dbReference>
<dbReference type="HOGENOM" id="CLU_1037762_0_0_5"/>
<dbReference type="OrthoDB" id="7375008at2"/>
<dbReference type="GO" id="GO:0016740">
    <property type="term" value="F:transferase activity"/>
    <property type="evidence" value="ECO:0007669"/>
    <property type="project" value="UniProtKB-KW"/>
</dbReference>
<dbReference type="STRING" id="391595.RLO149_c006300"/>
<dbReference type="RefSeq" id="WP_013960599.1">
    <property type="nucleotide sequence ID" value="NC_015730.1"/>
</dbReference>